<accession>A0AAU9JX97</accession>
<proteinExistence type="inferred from homology"/>
<keyword evidence="10" id="KW-1185">Reference proteome</keyword>
<dbReference type="PANTHER" id="PTHR12385:SF14">
    <property type="entry name" value="CHOLINE TRANSPORTER-LIKE 2"/>
    <property type="match status" value="1"/>
</dbReference>
<keyword evidence="3 7" id="KW-0812">Transmembrane</keyword>
<dbReference type="GO" id="GO:0022857">
    <property type="term" value="F:transmembrane transporter activity"/>
    <property type="evidence" value="ECO:0007669"/>
    <property type="project" value="UniProtKB-UniRule"/>
</dbReference>
<keyword evidence="5 7" id="KW-0472">Membrane</keyword>
<feature type="transmembrane region" description="Helical" evidence="7">
    <location>
        <begin position="212"/>
        <end position="234"/>
    </location>
</feature>
<evidence type="ECO:0000256" key="1">
    <source>
        <dbReference type="ARBA" id="ARBA00004141"/>
    </source>
</evidence>
<feature type="transmembrane region" description="Helical" evidence="7">
    <location>
        <begin position="485"/>
        <end position="501"/>
    </location>
</feature>
<comment type="function">
    <text evidence="7">Choline transporter.</text>
</comment>
<evidence type="ECO:0000313" key="9">
    <source>
        <dbReference type="EMBL" id="CAG9331909.1"/>
    </source>
</evidence>
<dbReference type="Proteomes" id="UP001162131">
    <property type="component" value="Unassembled WGS sequence"/>
</dbReference>
<dbReference type="Pfam" id="PF04515">
    <property type="entry name" value="Choline_transpo"/>
    <property type="match status" value="1"/>
</dbReference>
<feature type="transmembrane region" description="Helical" evidence="7">
    <location>
        <begin position="565"/>
        <end position="598"/>
    </location>
</feature>
<evidence type="ECO:0000256" key="4">
    <source>
        <dbReference type="ARBA" id="ARBA00022989"/>
    </source>
</evidence>
<gene>
    <name evidence="9" type="ORF">BSTOLATCC_MIC53966</name>
</gene>
<dbReference type="EMBL" id="CAJZBQ010000053">
    <property type="protein sequence ID" value="CAG9331909.1"/>
    <property type="molecule type" value="Genomic_DNA"/>
</dbReference>
<dbReference type="InterPro" id="IPR007603">
    <property type="entry name" value="Choline_transptr-like"/>
</dbReference>
<evidence type="ECO:0000256" key="3">
    <source>
        <dbReference type="ARBA" id="ARBA00022692"/>
    </source>
</evidence>
<reference evidence="9" key="1">
    <citation type="submission" date="2021-09" db="EMBL/GenBank/DDBJ databases">
        <authorList>
            <consortium name="AG Swart"/>
            <person name="Singh M."/>
            <person name="Singh A."/>
            <person name="Seah K."/>
            <person name="Emmerich C."/>
        </authorList>
    </citation>
    <scope>NUCLEOTIDE SEQUENCE</scope>
    <source>
        <strain evidence="9">ATCC30299</strain>
    </source>
</reference>
<feature type="region of interest" description="Disordered" evidence="8">
    <location>
        <begin position="692"/>
        <end position="720"/>
    </location>
</feature>
<feature type="transmembrane region" description="Helical" evidence="7">
    <location>
        <begin position="522"/>
        <end position="545"/>
    </location>
</feature>
<feature type="transmembrane region" description="Helical" evidence="7">
    <location>
        <begin position="313"/>
        <end position="337"/>
    </location>
</feature>
<sequence>MVDSNKSNSKKGVLDIWDDYDQNHPENAQLRGDAEFDGPVKDRKCTDIFYLIFFILTNFGLVFVCYFIIPEGDLHRLTHGFDFRAEICGYGGLADRPYMYWPDPYNLDFSLCVQRCPEYYITDYICLYDTDHKTLLLDWGCWDTVVTTYYGYYCVPVTDQARRKVMDYLYQPMILVKRSVGDLALAWDTVVMGLILSIGIGLIYLVCFRIPYVMHALMIVSIFTPELLFLYFIYLFREAQLSTHQQLCGESDAGAEPEYCYEAPSQGFYYLMFVALGFAIAYAVWIIMKWRLLKLGVSIIMLSCRPLHTLKQFFLYPFMLMLSGIGIIGLLTLLVLYTMSTGTETTVKASEIPGGYSKKIEDYETEKYMMIYNVFITLWWLVYLIAFGEFVLSSSVAVWYFTRERSSLYYPLWKGFKSILRYHLGSTVRGSLFNSVLAIPNKIMTSYTRMLYKLKKNHNGLANCLGKCCACLACHQKYLRFFTDYAFIFLALFGHPFFECAKKSYYLLKRNKQRVNLPSKAGQFVIFIMKATICLSGTALTYSLLLLQPYTPRGQDTDLLVAPSWLAFYSLIVGWFTAQVFGGSMAACMNTVVLCGACDEEMFTREQRFMDHQLQAFLDSVFEEQTEQQRESKERAVMQNPKKVYQKASLLENMDEEGAILLKPIKNNYTGSQKGSDTLMGDETVIAAQRPNVAYNNNDQSNFHWMEEDTAEDKRPQFSR</sequence>
<evidence type="ECO:0000256" key="8">
    <source>
        <dbReference type="SAM" id="MobiDB-lite"/>
    </source>
</evidence>
<dbReference type="PANTHER" id="PTHR12385">
    <property type="entry name" value="CHOLINE TRANSPORTER-LIKE (SLC FAMILY 44)"/>
    <property type="match status" value="1"/>
</dbReference>
<feature type="transmembrane region" description="Helical" evidence="7">
    <location>
        <begin position="185"/>
        <end position="205"/>
    </location>
</feature>
<feature type="transmembrane region" description="Helical" evidence="7">
    <location>
        <begin position="268"/>
        <end position="292"/>
    </location>
</feature>
<evidence type="ECO:0000313" key="10">
    <source>
        <dbReference type="Proteomes" id="UP001162131"/>
    </source>
</evidence>
<evidence type="ECO:0000256" key="6">
    <source>
        <dbReference type="ARBA" id="ARBA00023180"/>
    </source>
</evidence>
<evidence type="ECO:0000256" key="5">
    <source>
        <dbReference type="ARBA" id="ARBA00023136"/>
    </source>
</evidence>
<organism evidence="9 10">
    <name type="scientific">Blepharisma stoltei</name>
    <dbReference type="NCBI Taxonomy" id="1481888"/>
    <lineage>
        <taxon>Eukaryota</taxon>
        <taxon>Sar</taxon>
        <taxon>Alveolata</taxon>
        <taxon>Ciliophora</taxon>
        <taxon>Postciliodesmatophora</taxon>
        <taxon>Heterotrichea</taxon>
        <taxon>Heterotrichida</taxon>
        <taxon>Blepharismidae</taxon>
        <taxon>Blepharisma</taxon>
    </lineage>
</organism>
<feature type="transmembrane region" description="Helical" evidence="7">
    <location>
        <begin position="378"/>
        <end position="401"/>
    </location>
</feature>
<evidence type="ECO:0000256" key="7">
    <source>
        <dbReference type="RuleBase" id="RU368066"/>
    </source>
</evidence>
<feature type="transmembrane region" description="Helical" evidence="7">
    <location>
        <begin position="48"/>
        <end position="69"/>
    </location>
</feature>
<feature type="compositionally biased region" description="Polar residues" evidence="8">
    <location>
        <begin position="694"/>
        <end position="703"/>
    </location>
</feature>
<keyword evidence="6" id="KW-0325">Glycoprotein</keyword>
<keyword evidence="4 7" id="KW-1133">Transmembrane helix</keyword>
<comment type="similarity">
    <text evidence="2 7">Belongs to the CTL (choline transporter-like) family.</text>
</comment>
<comment type="caution">
    <text evidence="9">The sequence shown here is derived from an EMBL/GenBank/DDBJ whole genome shotgun (WGS) entry which is preliminary data.</text>
</comment>
<dbReference type="GO" id="GO:0005886">
    <property type="term" value="C:plasma membrane"/>
    <property type="evidence" value="ECO:0007669"/>
    <property type="project" value="UniProtKB-SubCell"/>
</dbReference>
<comment type="subcellular location">
    <subcellularLocation>
        <location evidence="7">Cell membrane</location>
        <topology evidence="7">Multi-pass membrane protein</topology>
    </subcellularLocation>
    <subcellularLocation>
        <location evidence="1">Membrane</location>
        <topology evidence="1">Multi-pass membrane protein</topology>
    </subcellularLocation>
</comment>
<protein>
    <recommendedName>
        <fullName evidence="7">Choline transporter-like protein</fullName>
    </recommendedName>
</protein>
<name>A0AAU9JX97_9CILI</name>
<evidence type="ECO:0000256" key="2">
    <source>
        <dbReference type="ARBA" id="ARBA00007168"/>
    </source>
</evidence>
<dbReference type="AlphaFoldDB" id="A0AAU9JX97"/>